<dbReference type="GO" id="GO:0006357">
    <property type="term" value="P:regulation of transcription by RNA polymerase II"/>
    <property type="evidence" value="ECO:0007669"/>
    <property type="project" value="TreeGrafter"/>
</dbReference>
<dbReference type="GO" id="GO:0005634">
    <property type="term" value="C:nucleus"/>
    <property type="evidence" value="ECO:0007669"/>
    <property type="project" value="TreeGrafter"/>
</dbReference>
<dbReference type="STRING" id="400682.A0A1X7TM32"/>
<reference evidence="2" key="1">
    <citation type="submission" date="2017-05" db="UniProtKB">
        <authorList>
            <consortium name="EnsemblMetazoa"/>
        </authorList>
    </citation>
    <scope>IDENTIFICATION</scope>
</reference>
<dbReference type="Gene3D" id="2.170.270.10">
    <property type="entry name" value="SET domain"/>
    <property type="match status" value="1"/>
</dbReference>
<sequence>MYKLCFLGNIERESLTSVCKNLESQLASLSSEFLLASLRSLAKAVGLSSMHCCVAMHEYMMARPVRTVSSQATFKSVAEEDLRESKEPLDLVTVEHITANELGVFAKCNIEPKTFITEYKGELLSKEEAARKEDLYKLIKQDKFFLLDIRPNKTLDGMNAIGTIGRQMNHAPKPHCNCMGVIVHERVAIVSERDIAQGDQLTWDYGLRSKDLPWLKTYSSIARAKNEDILLRLHQKSRRRFTQCPLCLSMVESSQSSEHLHRQHHSLTDVDLKYYAAEMLSVKHITKDASQGRKRGGSTRGMEEYAVSEATPPMVKQYIESVVFILIVIKLPIVTIATHRYSAT</sequence>
<dbReference type="InParanoid" id="A0A1X7TM32"/>
<dbReference type="InterPro" id="IPR046341">
    <property type="entry name" value="SET_dom_sf"/>
</dbReference>
<dbReference type="PANTHER" id="PTHR46167:SF1">
    <property type="entry name" value="N-LYSINE METHYLTRANSFERASE KMT5A"/>
    <property type="match status" value="1"/>
</dbReference>
<dbReference type="SUPFAM" id="SSF82199">
    <property type="entry name" value="SET domain"/>
    <property type="match status" value="1"/>
</dbReference>
<dbReference type="eggNOG" id="KOG1085">
    <property type="taxonomic scope" value="Eukaryota"/>
</dbReference>
<proteinExistence type="predicted"/>
<protein>
    <recommendedName>
        <fullName evidence="1">SET domain-containing protein</fullName>
    </recommendedName>
</protein>
<dbReference type="Pfam" id="PF00856">
    <property type="entry name" value="SET"/>
    <property type="match status" value="1"/>
</dbReference>
<evidence type="ECO:0000259" key="1">
    <source>
        <dbReference type="PROSITE" id="PS50280"/>
    </source>
</evidence>
<evidence type="ECO:0000313" key="2">
    <source>
        <dbReference type="EnsemblMetazoa" id="Aqu2.1.15903_001"/>
    </source>
</evidence>
<dbReference type="GO" id="GO:0005700">
    <property type="term" value="C:polytene chromosome"/>
    <property type="evidence" value="ECO:0007669"/>
    <property type="project" value="TreeGrafter"/>
</dbReference>
<accession>A0A1X7TM32</accession>
<dbReference type="EnsemblMetazoa" id="Aqu2.1.15903_001">
    <property type="protein sequence ID" value="Aqu2.1.15903_001"/>
    <property type="gene ID" value="Aqu2.1.15903"/>
</dbReference>
<feature type="domain" description="SET" evidence="1">
    <location>
        <begin position="87"/>
        <end position="206"/>
    </location>
</feature>
<dbReference type="PROSITE" id="PS50280">
    <property type="entry name" value="SET"/>
    <property type="match status" value="1"/>
</dbReference>
<dbReference type="PANTHER" id="PTHR46167">
    <property type="entry name" value="N-LYSINE METHYLTRANSFERASE KMT5A"/>
    <property type="match status" value="1"/>
</dbReference>
<dbReference type="InterPro" id="IPR001214">
    <property type="entry name" value="SET_dom"/>
</dbReference>
<name>A0A1X7TM32_AMPQE</name>
<dbReference type="GO" id="GO:0042799">
    <property type="term" value="F:histone H4K20 methyltransferase activity"/>
    <property type="evidence" value="ECO:0007669"/>
    <property type="project" value="TreeGrafter"/>
</dbReference>
<organism evidence="2">
    <name type="scientific">Amphimedon queenslandica</name>
    <name type="common">Sponge</name>
    <dbReference type="NCBI Taxonomy" id="400682"/>
    <lineage>
        <taxon>Eukaryota</taxon>
        <taxon>Metazoa</taxon>
        <taxon>Porifera</taxon>
        <taxon>Demospongiae</taxon>
        <taxon>Heteroscleromorpha</taxon>
        <taxon>Haplosclerida</taxon>
        <taxon>Niphatidae</taxon>
        <taxon>Amphimedon</taxon>
    </lineage>
</organism>
<dbReference type="InterPro" id="IPR051760">
    <property type="entry name" value="KMT5A"/>
</dbReference>
<dbReference type="AlphaFoldDB" id="A0A1X7TM32"/>
<dbReference type="SMART" id="SM00317">
    <property type="entry name" value="SET"/>
    <property type="match status" value="1"/>
</dbReference>